<dbReference type="PANTHER" id="PTHR23086:SF8">
    <property type="entry name" value="PHOSPHATIDYLINOSITOL 5-PHOSPHATE 4-KINASE, ISOFORM A"/>
    <property type="match status" value="1"/>
</dbReference>
<dbReference type="GO" id="GO:0005524">
    <property type="term" value="F:ATP binding"/>
    <property type="evidence" value="ECO:0007669"/>
    <property type="project" value="UniProtKB-UniRule"/>
</dbReference>
<dbReference type="AlphaFoldDB" id="A0A6B2L7T9"/>
<dbReference type="Gene3D" id="3.30.800.10">
    <property type="entry name" value="Phosphatidylinositol Phosphate Kinase II Beta"/>
    <property type="match status" value="1"/>
</dbReference>
<name>A0A6B2L7T9_9EUKA</name>
<dbReference type="InterPro" id="IPR002498">
    <property type="entry name" value="PInositol-4-P-4/5-kinase_core"/>
</dbReference>
<dbReference type="CDD" id="cd00139">
    <property type="entry name" value="PIPKc"/>
    <property type="match status" value="1"/>
</dbReference>
<dbReference type="PROSITE" id="PS51455">
    <property type="entry name" value="PIPK"/>
    <property type="match status" value="1"/>
</dbReference>
<feature type="domain" description="PIPK" evidence="2">
    <location>
        <begin position="1"/>
        <end position="335"/>
    </location>
</feature>
<evidence type="ECO:0000259" key="2">
    <source>
        <dbReference type="PROSITE" id="PS51455"/>
    </source>
</evidence>
<evidence type="ECO:0000256" key="1">
    <source>
        <dbReference type="PROSITE-ProRule" id="PRU00781"/>
    </source>
</evidence>
<dbReference type="Pfam" id="PF01504">
    <property type="entry name" value="PIP5K"/>
    <property type="match status" value="1"/>
</dbReference>
<protein>
    <recommendedName>
        <fullName evidence="2">PIPK domain-containing protein</fullName>
    </recommendedName>
</protein>
<dbReference type="SMART" id="SM00330">
    <property type="entry name" value="PIPKc"/>
    <property type="match status" value="1"/>
</dbReference>
<dbReference type="InterPro" id="IPR023610">
    <property type="entry name" value="PInositol-4/5-P-5/4-kinase"/>
</dbReference>
<accession>A0A6B2L7T9</accession>
<dbReference type="EMBL" id="GIBP01004090">
    <property type="protein sequence ID" value="NDV33059.1"/>
    <property type="molecule type" value="Transcribed_RNA"/>
</dbReference>
<evidence type="ECO:0000313" key="3">
    <source>
        <dbReference type="EMBL" id="NDV33059.1"/>
    </source>
</evidence>
<dbReference type="SUPFAM" id="SSF56104">
    <property type="entry name" value="SAICAR synthase-like"/>
    <property type="match status" value="1"/>
</dbReference>
<dbReference type="GO" id="GO:0046854">
    <property type="term" value="P:phosphatidylinositol phosphate biosynthetic process"/>
    <property type="evidence" value="ECO:0007669"/>
    <property type="project" value="TreeGrafter"/>
</dbReference>
<keyword evidence="1" id="KW-0418">Kinase</keyword>
<keyword evidence="1" id="KW-0067">ATP-binding</keyword>
<proteinExistence type="predicted"/>
<dbReference type="Gene3D" id="3.30.810.10">
    <property type="entry name" value="2-Layer Sandwich"/>
    <property type="match status" value="1"/>
</dbReference>
<sequence length="336" mass="38323">MDQIQGGGIVFRLMQGVKICLKSEPNRKLGIEFADYNRTVTHEVTYPNNVKLSIQEICPSIFGDIREMNKISQISLLKEWDIPQDKLTASESSGKSGSIFILSNEKSFMIKSIEKREEKLLLRMIHDYHQHLVTNPQSLLMKVLAFYSIKNTISRESYIMFNNLLKINVSIDEKYDLKGSTKDREASKVERAKAVPCLLDNDFIAAQRKLHFGPVKAEFMKQLVADSSLLCRFDSMDYSFLVGIHKVKPEDKEFVQSQKSSIFYNSPLGDKVCTIISSDKTEIYFVGVIDIFTFYDAEKRVANAAKSVKYSEDSLSTVNAQKYSSRFCTFVDSIID</sequence>
<dbReference type="GO" id="GO:0016308">
    <property type="term" value="F:1-phosphatidylinositol-4-phosphate 5-kinase activity"/>
    <property type="evidence" value="ECO:0007669"/>
    <property type="project" value="TreeGrafter"/>
</dbReference>
<dbReference type="InterPro" id="IPR027483">
    <property type="entry name" value="PInositol-4-P-4/5-kinase_C_sf"/>
</dbReference>
<keyword evidence="1" id="KW-0547">Nucleotide-binding</keyword>
<organism evidence="3">
    <name type="scientific">Arcella intermedia</name>
    <dbReference type="NCBI Taxonomy" id="1963864"/>
    <lineage>
        <taxon>Eukaryota</taxon>
        <taxon>Amoebozoa</taxon>
        <taxon>Tubulinea</taxon>
        <taxon>Elardia</taxon>
        <taxon>Arcellinida</taxon>
        <taxon>Sphaerothecina</taxon>
        <taxon>Arcellidae</taxon>
        <taxon>Arcella</taxon>
    </lineage>
</organism>
<reference evidence="3" key="1">
    <citation type="journal article" date="2020" name="J. Eukaryot. Microbiol.">
        <title>De novo Sequencing, Assembly and Annotation of the Transcriptome for the Free-Living Testate Amoeba Arcella intermedia.</title>
        <authorList>
            <person name="Ribeiro G.M."/>
            <person name="Porfirio-Sousa A.L."/>
            <person name="Maurer-Alcala X.X."/>
            <person name="Katz L.A."/>
            <person name="Lahr D.J.G."/>
        </authorList>
    </citation>
    <scope>NUCLEOTIDE SEQUENCE</scope>
</reference>
<dbReference type="InterPro" id="IPR027484">
    <property type="entry name" value="PInositol-4-P-5-kinase_N"/>
</dbReference>
<dbReference type="PANTHER" id="PTHR23086">
    <property type="entry name" value="PHOSPHATIDYLINOSITOL-4-PHOSPHATE 5-KINASE"/>
    <property type="match status" value="1"/>
</dbReference>
<keyword evidence="1" id="KW-0808">Transferase</keyword>
<dbReference type="GO" id="GO:0005886">
    <property type="term" value="C:plasma membrane"/>
    <property type="evidence" value="ECO:0007669"/>
    <property type="project" value="TreeGrafter"/>
</dbReference>